<protein>
    <recommendedName>
        <fullName evidence="5 15">5-aminolevulinate synthase</fullName>
        <ecNumber evidence="5 15">2.3.1.37</ecNumber>
    </recommendedName>
    <alternativeName>
        <fullName evidence="10 15">5-aminolevulinic acid synthase</fullName>
    </alternativeName>
    <alternativeName>
        <fullName evidence="11 15">Delta-ALA synthase</fullName>
    </alternativeName>
    <alternativeName>
        <fullName evidence="12 15">Delta-aminolevulinate synthase</fullName>
    </alternativeName>
</protein>
<comment type="catalytic activity">
    <reaction evidence="13 15">
        <text>succinyl-CoA + glycine + H(+) = 5-aminolevulinate + CO2 + CoA</text>
        <dbReference type="Rhea" id="RHEA:12921"/>
        <dbReference type="ChEBI" id="CHEBI:15378"/>
        <dbReference type="ChEBI" id="CHEBI:16526"/>
        <dbReference type="ChEBI" id="CHEBI:57287"/>
        <dbReference type="ChEBI" id="CHEBI:57292"/>
        <dbReference type="ChEBI" id="CHEBI:57305"/>
        <dbReference type="ChEBI" id="CHEBI:356416"/>
        <dbReference type="EC" id="2.3.1.37"/>
    </reaction>
</comment>
<keyword evidence="18" id="KW-1185">Reference proteome</keyword>
<dbReference type="Gene3D" id="3.90.1150.10">
    <property type="entry name" value="Aspartate Aminotransferase, domain 1"/>
    <property type="match status" value="1"/>
</dbReference>
<dbReference type="InterPro" id="IPR010961">
    <property type="entry name" value="4pyrrol_synth_NH2levulA_synth"/>
</dbReference>
<dbReference type="UniPathway" id="UPA00251">
    <property type="reaction ID" value="UER00375"/>
</dbReference>
<reference evidence="17 18" key="1">
    <citation type="journal article" date="2015" name="Phytopathology">
        <title>Genomes of Candidatus Liberibacter solanacearum haplotype A from New Zealand and the USA suggest significant genome plasticity in the species.</title>
        <authorList>
            <person name="Thompson S.M."/>
            <person name="Johnson C.P."/>
            <person name="Lu A.Y."/>
            <person name="Frampton R.A."/>
            <person name="Sullivan K.L."/>
            <person name="Fiers M.W."/>
            <person name="Crowhurst R.N."/>
            <person name="Pitman A.R."/>
            <person name="Scott I."/>
            <person name="Gudmestad N.C."/>
            <person name="Smith G.R."/>
        </authorList>
    </citation>
    <scope>NUCLEOTIDE SEQUENCE [LARGE SCALE GENOMIC DNA]</scope>
    <source>
        <strain evidence="17 18">LsoNZ1</strain>
    </source>
</reference>
<keyword evidence="8 15" id="KW-0350">Heme biosynthesis</keyword>
<dbReference type="Pfam" id="PF00155">
    <property type="entry name" value="Aminotran_1_2"/>
    <property type="match status" value="1"/>
</dbReference>
<evidence type="ECO:0000256" key="6">
    <source>
        <dbReference type="ARBA" id="ARBA00022679"/>
    </source>
</evidence>
<dbReference type="CDD" id="cd06454">
    <property type="entry name" value="KBL_like"/>
    <property type="match status" value="1"/>
</dbReference>
<dbReference type="FunFam" id="3.40.640.10:FF:000006">
    <property type="entry name" value="5-aminolevulinate synthase, mitochondrial"/>
    <property type="match status" value="1"/>
</dbReference>
<name>A0A094Z2W6_9HYPH</name>
<evidence type="ECO:0000256" key="15">
    <source>
        <dbReference type="RuleBase" id="RU910713"/>
    </source>
</evidence>
<dbReference type="InterPro" id="IPR015422">
    <property type="entry name" value="PyrdxlP-dep_Trfase_small"/>
</dbReference>
<dbReference type="InterPro" id="IPR015421">
    <property type="entry name" value="PyrdxlP-dep_Trfase_major"/>
</dbReference>
<keyword evidence="9 15" id="KW-0012">Acyltransferase</keyword>
<evidence type="ECO:0000256" key="1">
    <source>
        <dbReference type="ARBA" id="ARBA00001933"/>
    </source>
</evidence>
<evidence type="ECO:0000313" key="18">
    <source>
        <dbReference type="Proteomes" id="UP000033731"/>
    </source>
</evidence>
<feature type="domain" description="Aminotransferase class I/classII large" evidence="16">
    <location>
        <begin position="46"/>
        <end position="390"/>
    </location>
</feature>
<comment type="similarity">
    <text evidence="3 14">Belongs to the class-II pyridoxal-phosphate-dependent aminotransferase family.</text>
</comment>
<dbReference type="EC" id="2.3.1.37" evidence="5 15"/>
<dbReference type="InterPro" id="IPR004839">
    <property type="entry name" value="Aminotransferase_I/II_large"/>
</dbReference>
<dbReference type="InterPro" id="IPR015424">
    <property type="entry name" value="PyrdxlP-dep_Trfase"/>
</dbReference>
<evidence type="ECO:0000256" key="9">
    <source>
        <dbReference type="ARBA" id="ARBA00023315"/>
    </source>
</evidence>
<evidence type="ECO:0000256" key="8">
    <source>
        <dbReference type="ARBA" id="ARBA00023133"/>
    </source>
</evidence>
<dbReference type="InterPro" id="IPR050087">
    <property type="entry name" value="AON_synthase_class-II"/>
</dbReference>
<comment type="subunit">
    <text evidence="4">Homodimer.</text>
</comment>
<organism evidence="17 18">
    <name type="scientific">Candidatus Liberibacter solanacearum</name>
    <dbReference type="NCBI Taxonomy" id="556287"/>
    <lineage>
        <taxon>Bacteria</taxon>
        <taxon>Pseudomonadati</taxon>
        <taxon>Pseudomonadota</taxon>
        <taxon>Alphaproteobacteria</taxon>
        <taxon>Hyphomicrobiales</taxon>
        <taxon>Rhizobiaceae</taxon>
        <taxon>Liberibacter</taxon>
    </lineage>
</organism>
<dbReference type="PANTHER" id="PTHR13693:SF102">
    <property type="entry name" value="2-AMINO-3-KETOBUTYRATE COENZYME A LIGASE, MITOCHONDRIAL"/>
    <property type="match status" value="1"/>
</dbReference>
<accession>A0A094Z2W6</accession>
<dbReference type="PATRIC" id="fig|556287.9.peg.733"/>
<dbReference type="PANTHER" id="PTHR13693">
    <property type="entry name" value="CLASS II AMINOTRANSFERASE/8-AMINO-7-OXONONANOATE SYNTHASE"/>
    <property type="match status" value="1"/>
</dbReference>
<dbReference type="NCBIfam" id="TIGR01821">
    <property type="entry name" value="5aminolev_synth"/>
    <property type="match status" value="1"/>
</dbReference>
<evidence type="ECO:0000256" key="11">
    <source>
        <dbReference type="ARBA" id="ARBA00031945"/>
    </source>
</evidence>
<dbReference type="RefSeq" id="WP_034442696.1">
    <property type="nucleotide sequence ID" value="NZ_JMTK01000002.1"/>
</dbReference>
<proteinExistence type="inferred from homology"/>
<comment type="pathway">
    <text evidence="2 15">Porphyrin-containing compound metabolism; protoporphyrin-IX biosynthesis; 5-aminolevulinate from glycine: step 1/1.</text>
</comment>
<evidence type="ECO:0000256" key="4">
    <source>
        <dbReference type="ARBA" id="ARBA00011738"/>
    </source>
</evidence>
<evidence type="ECO:0000313" key="17">
    <source>
        <dbReference type="EMBL" id="KJZ81976.1"/>
    </source>
</evidence>
<evidence type="ECO:0000256" key="2">
    <source>
        <dbReference type="ARBA" id="ARBA00005029"/>
    </source>
</evidence>
<dbReference type="GO" id="GO:0006782">
    <property type="term" value="P:protoporphyrinogen IX biosynthetic process"/>
    <property type="evidence" value="ECO:0007669"/>
    <property type="project" value="UniProtKB-UniRule"/>
</dbReference>
<dbReference type="Gene3D" id="3.40.640.10">
    <property type="entry name" value="Type I PLP-dependent aspartate aminotransferase-like (Major domain)"/>
    <property type="match status" value="1"/>
</dbReference>
<evidence type="ECO:0000259" key="16">
    <source>
        <dbReference type="Pfam" id="PF00155"/>
    </source>
</evidence>
<dbReference type="InterPro" id="IPR001917">
    <property type="entry name" value="Aminotrans_II_pyridoxalP_BS"/>
</dbReference>
<dbReference type="Proteomes" id="UP000033731">
    <property type="component" value="Unassembled WGS sequence"/>
</dbReference>
<dbReference type="GO" id="GO:0003870">
    <property type="term" value="F:5-aminolevulinate synthase activity"/>
    <property type="evidence" value="ECO:0007669"/>
    <property type="project" value="UniProtKB-EC"/>
</dbReference>
<gene>
    <name evidence="17" type="ORF">DJ66_0708</name>
</gene>
<evidence type="ECO:0000256" key="13">
    <source>
        <dbReference type="ARBA" id="ARBA00047654"/>
    </source>
</evidence>
<evidence type="ECO:0000256" key="14">
    <source>
        <dbReference type="RuleBase" id="RU003693"/>
    </source>
</evidence>
<evidence type="ECO:0000256" key="10">
    <source>
        <dbReference type="ARBA" id="ARBA00031691"/>
    </source>
</evidence>
<evidence type="ECO:0000256" key="7">
    <source>
        <dbReference type="ARBA" id="ARBA00022898"/>
    </source>
</evidence>
<dbReference type="SUPFAM" id="SSF53383">
    <property type="entry name" value="PLP-dependent transferases"/>
    <property type="match status" value="1"/>
</dbReference>
<dbReference type="PROSITE" id="PS00599">
    <property type="entry name" value="AA_TRANSFER_CLASS_2"/>
    <property type="match status" value="1"/>
</dbReference>
<dbReference type="AlphaFoldDB" id="A0A094Z2W6"/>
<comment type="caution">
    <text evidence="17">The sequence shown here is derived from an EMBL/GenBank/DDBJ whole genome shotgun (WGS) entry which is preliminary data.</text>
</comment>
<dbReference type="EMBL" id="JMTK01000002">
    <property type="protein sequence ID" value="KJZ81976.1"/>
    <property type="molecule type" value="Genomic_DNA"/>
</dbReference>
<dbReference type="GO" id="GO:0030170">
    <property type="term" value="F:pyridoxal phosphate binding"/>
    <property type="evidence" value="ECO:0007669"/>
    <property type="project" value="UniProtKB-UniRule"/>
</dbReference>
<evidence type="ECO:0000256" key="5">
    <source>
        <dbReference type="ARBA" id="ARBA00013257"/>
    </source>
</evidence>
<keyword evidence="6 15" id="KW-0808">Transferase</keyword>
<keyword evidence="7 14" id="KW-0663">Pyridoxal phosphate</keyword>
<evidence type="ECO:0000256" key="12">
    <source>
        <dbReference type="ARBA" id="ARBA00032773"/>
    </source>
</evidence>
<sequence length="402" mass="45190">MDFEKFFKDQINYLHREKRYRVFTELAYDPYRFPYATHNSAEGSKKVTIWCSNDYLGMGKNLKVIESAKKTFENCGIGAGGTRNIAGTNYYHVMLEKELSDLHGKESALIFNSGYTANWATIGTLCSHIDNIVCFSDAHNHASIIEGIQKARCKKVIWKHNDLDDLEKHLAATSLSTPKMIIFESIYSMDGDIAPIKKICDLADKYHAITYIDEVHAVGIHGKRGAGISEREGIMDRITVISGTLAKGFGAFGGYIAASASLCDFIRSFASGFIFSTSLPPAIANAAITSIQYLKEHVCERNVYLKRVKNLRETLEKKAIPCISNESHIIPIMVGDSQKCKWISDVLLKEFGIYIQPINYPTVARKKERLRVTLTPLHTDSDIEHLVSSLENIWHDIDLQKP</sequence>
<evidence type="ECO:0000256" key="3">
    <source>
        <dbReference type="ARBA" id="ARBA00008392"/>
    </source>
</evidence>
<comment type="cofactor">
    <cofactor evidence="1 14">
        <name>pyridoxal 5'-phosphate</name>
        <dbReference type="ChEBI" id="CHEBI:597326"/>
    </cofactor>
</comment>